<dbReference type="InterPro" id="IPR033985">
    <property type="entry name" value="SusD-like_N"/>
</dbReference>
<dbReference type="InterPro" id="IPR012944">
    <property type="entry name" value="SusD_RagB_dom"/>
</dbReference>
<feature type="domain" description="SusD-like N-terminal" evidence="7">
    <location>
        <begin position="70"/>
        <end position="235"/>
    </location>
</feature>
<dbReference type="AlphaFoldDB" id="A0A1I2GQT2"/>
<name>A0A1I2GQT2_9BACT</name>
<evidence type="ECO:0000313" key="8">
    <source>
        <dbReference type="EMBL" id="SFF19822.1"/>
    </source>
</evidence>
<evidence type="ECO:0000256" key="4">
    <source>
        <dbReference type="ARBA" id="ARBA00023136"/>
    </source>
</evidence>
<protein>
    <submittedName>
        <fullName evidence="8">Starch-binding associating with outer membrane</fullName>
    </submittedName>
</protein>
<keyword evidence="5" id="KW-0998">Cell outer membrane</keyword>
<feature type="domain" description="RagB/SusD" evidence="6">
    <location>
        <begin position="319"/>
        <end position="592"/>
    </location>
</feature>
<evidence type="ECO:0000256" key="3">
    <source>
        <dbReference type="ARBA" id="ARBA00022729"/>
    </source>
</evidence>
<dbReference type="GO" id="GO:0009279">
    <property type="term" value="C:cell outer membrane"/>
    <property type="evidence" value="ECO:0007669"/>
    <property type="project" value="UniProtKB-SubCell"/>
</dbReference>
<accession>A0A1I2GQT2</accession>
<dbReference type="InterPro" id="IPR011990">
    <property type="entry name" value="TPR-like_helical_dom_sf"/>
</dbReference>
<organism evidence="8 9">
    <name type="scientific">Sunxiuqinia elliptica</name>
    <dbReference type="NCBI Taxonomy" id="655355"/>
    <lineage>
        <taxon>Bacteria</taxon>
        <taxon>Pseudomonadati</taxon>
        <taxon>Bacteroidota</taxon>
        <taxon>Bacteroidia</taxon>
        <taxon>Marinilabiliales</taxon>
        <taxon>Prolixibacteraceae</taxon>
        <taxon>Sunxiuqinia</taxon>
    </lineage>
</organism>
<dbReference type="Gene3D" id="1.25.40.390">
    <property type="match status" value="1"/>
</dbReference>
<dbReference type="STRING" id="655355.SAMN05216283_10381"/>
<gene>
    <name evidence="8" type="ORF">SAMN05216283_10381</name>
</gene>
<evidence type="ECO:0000256" key="5">
    <source>
        <dbReference type="ARBA" id="ARBA00023237"/>
    </source>
</evidence>
<sequence length="593" mass="67641">MKKIIKNIGLVLSGLAVLSSCNDSFLDRTPTHDLNDNSFWTTANDLKTYNNGIYNEAGNNNDYMFLLGFTNGAWSSNTHSVFAFEAQSDNMASMSSRHQWATKIAAGQEVVPNDAGRGGWKWSVLRRINVFFQNYQKVNADETIINEYAGEAYFFRAWFYLDKVQMYGDVPYLTEPLNTDSPELYGERMPRKMVMDSVLRDINKACEYLPLDWDSDSPSRITKGAALALKSRICLYEGTFRKYHNLGDHEKFLNEAIKASEDLMALNKYAIHNTGNPATDYTTLFTSEDLASNDEVILYRKYQTGVLGHRLCGYIMANVVGVTKDLVDDYLCLEADGTALPTGLSAVYNDNSIEDVLTNRDPRLTQTVLDPRQAHDIFFNKDQYEYPILDGMKGNKSTTGYHAIKYYIAEQDKKGYGKEDHDAPLFRYAEVLLNLAEAKAELGTITQADLDRTINVIRERAAMPALTLNPPMDPKYADEGISSLLVEIRRERRVELSFEQLRYTDLMRWKWGKRLALPVLGMRFEESDRNDPHFADISDRVKTVNVDGKNYIDVFAGTDFENRVFDENKHYYHPIPVNVISKNPAIEQNSNWE</sequence>
<dbReference type="Pfam" id="PF14322">
    <property type="entry name" value="SusD-like_3"/>
    <property type="match status" value="1"/>
</dbReference>
<comment type="subcellular location">
    <subcellularLocation>
        <location evidence="1">Cell outer membrane</location>
    </subcellularLocation>
</comment>
<evidence type="ECO:0000256" key="1">
    <source>
        <dbReference type="ARBA" id="ARBA00004442"/>
    </source>
</evidence>
<evidence type="ECO:0000259" key="7">
    <source>
        <dbReference type="Pfam" id="PF14322"/>
    </source>
</evidence>
<keyword evidence="3" id="KW-0732">Signal</keyword>
<reference evidence="8 9" key="1">
    <citation type="submission" date="2016-10" db="EMBL/GenBank/DDBJ databases">
        <authorList>
            <person name="de Groot N.N."/>
        </authorList>
    </citation>
    <scope>NUCLEOTIDE SEQUENCE [LARGE SCALE GENOMIC DNA]</scope>
    <source>
        <strain evidence="8 9">CGMCC 1.9156</strain>
    </source>
</reference>
<dbReference type="PROSITE" id="PS51257">
    <property type="entry name" value="PROKAR_LIPOPROTEIN"/>
    <property type="match status" value="1"/>
</dbReference>
<comment type="similarity">
    <text evidence="2">Belongs to the SusD family.</text>
</comment>
<keyword evidence="9" id="KW-1185">Reference proteome</keyword>
<evidence type="ECO:0000259" key="6">
    <source>
        <dbReference type="Pfam" id="PF07980"/>
    </source>
</evidence>
<keyword evidence="4" id="KW-0472">Membrane</keyword>
<evidence type="ECO:0000256" key="2">
    <source>
        <dbReference type="ARBA" id="ARBA00006275"/>
    </source>
</evidence>
<dbReference type="Pfam" id="PF07980">
    <property type="entry name" value="SusD_RagB"/>
    <property type="match status" value="1"/>
</dbReference>
<dbReference type="SUPFAM" id="SSF48452">
    <property type="entry name" value="TPR-like"/>
    <property type="match status" value="1"/>
</dbReference>
<evidence type="ECO:0000313" key="9">
    <source>
        <dbReference type="Proteomes" id="UP000198964"/>
    </source>
</evidence>
<dbReference type="Proteomes" id="UP000198964">
    <property type="component" value="Unassembled WGS sequence"/>
</dbReference>
<proteinExistence type="inferred from homology"/>
<dbReference type="RefSeq" id="WP_093919508.1">
    <property type="nucleotide sequence ID" value="NZ_FONW01000003.1"/>
</dbReference>
<dbReference type="EMBL" id="FONW01000003">
    <property type="protein sequence ID" value="SFF19822.1"/>
    <property type="molecule type" value="Genomic_DNA"/>
</dbReference>